<evidence type="ECO:0000259" key="2">
    <source>
        <dbReference type="PROSITE" id="PS50994"/>
    </source>
</evidence>
<dbReference type="InterPro" id="IPR013103">
    <property type="entry name" value="RVT_2"/>
</dbReference>
<evidence type="ECO:0000256" key="1">
    <source>
        <dbReference type="SAM" id="MobiDB-lite"/>
    </source>
</evidence>
<feature type="domain" description="Integrase catalytic" evidence="2">
    <location>
        <begin position="462"/>
        <end position="628"/>
    </location>
</feature>
<name>A0A1Q9F3V3_SYMMI</name>
<feature type="compositionally biased region" description="Basic and acidic residues" evidence="1">
    <location>
        <begin position="230"/>
        <end position="240"/>
    </location>
</feature>
<dbReference type="OrthoDB" id="419732at2759"/>
<dbReference type="SUPFAM" id="SSF53098">
    <property type="entry name" value="Ribonuclease H-like"/>
    <property type="match status" value="1"/>
</dbReference>
<dbReference type="GO" id="GO:0003676">
    <property type="term" value="F:nucleic acid binding"/>
    <property type="evidence" value="ECO:0007669"/>
    <property type="project" value="InterPro"/>
</dbReference>
<dbReference type="GO" id="GO:0015074">
    <property type="term" value="P:DNA integration"/>
    <property type="evidence" value="ECO:0007669"/>
    <property type="project" value="InterPro"/>
</dbReference>
<protein>
    <submittedName>
        <fullName evidence="3">Retrovirus-related Pol polyprotein from transposon TNT 1-94</fullName>
    </submittedName>
</protein>
<gene>
    <name evidence="3" type="ORF">AK812_SmicGene1549</name>
</gene>
<feature type="region of interest" description="Disordered" evidence="1">
    <location>
        <begin position="230"/>
        <end position="285"/>
    </location>
</feature>
<keyword evidence="4" id="KW-1185">Reference proteome</keyword>
<dbReference type="Pfam" id="PF07727">
    <property type="entry name" value="RVT_2"/>
    <property type="match status" value="1"/>
</dbReference>
<feature type="compositionally biased region" description="Acidic residues" evidence="1">
    <location>
        <begin position="837"/>
        <end position="849"/>
    </location>
</feature>
<dbReference type="InterPro" id="IPR036397">
    <property type="entry name" value="RNaseH_sf"/>
</dbReference>
<dbReference type="PROSITE" id="PS50994">
    <property type="entry name" value="INTEGRASE"/>
    <property type="match status" value="1"/>
</dbReference>
<accession>A0A1Q9F3V3</accession>
<dbReference type="InterPro" id="IPR012337">
    <property type="entry name" value="RNaseH-like_sf"/>
</dbReference>
<evidence type="ECO:0000313" key="3">
    <source>
        <dbReference type="EMBL" id="OLQ14374.1"/>
    </source>
</evidence>
<evidence type="ECO:0000313" key="4">
    <source>
        <dbReference type="Proteomes" id="UP000186817"/>
    </source>
</evidence>
<feature type="region of interest" description="Disordered" evidence="1">
    <location>
        <begin position="828"/>
        <end position="871"/>
    </location>
</feature>
<dbReference type="Proteomes" id="UP000186817">
    <property type="component" value="Unassembled WGS sequence"/>
</dbReference>
<dbReference type="EMBL" id="LSRX01000016">
    <property type="protein sequence ID" value="OLQ14374.1"/>
    <property type="molecule type" value="Genomic_DNA"/>
</dbReference>
<comment type="caution">
    <text evidence="3">The sequence shown here is derived from an EMBL/GenBank/DDBJ whole genome shotgun (WGS) entry which is preliminary data.</text>
</comment>
<reference evidence="3 4" key="1">
    <citation type="submission" date="2016-02" db="EMBL/GenBank/DDBJ databases">
        <title>Genome analysis of coral dinoflagellate symbionts highlights evolutionary adaptations to a symbiotic lifestyle.</title>
        <authorList>
            <person name="Aranda M."/>
            <person name="Li Y."/>
            <person name="Liew Y.J."/>
            <person name="Baumgarten S."/>
            <person name="Simakov O."/>
            <person name="Wilson M."/>
            <person name="Piel J."/>
            <person name="Ashoor H."/>
            <person name="Bougouffa S."/>
            <person name="Bajic V.B."/>
            <person name="Ryu T."/>
            <person name="Ravasi T."/>
            <person name="Bayer T."/>
            <person name="Micklem G."/>
            <person name="Kim H."/>
            <person name="Bhak J."/>
            <person name="Lajeunesse T.C."/>
            <person name="Voolstra C.R."/>
        </authorList>
    </citation>
    <scope>NUCLEOTIDE SEQUENCE [LARGE SCALE GENOMIC DNA]</scope>
    <source>
        <strain evidence="3 4">CCMP2467</strain>
    </source>
</reference>
<dbReference type="Gene3D" id="3.30.420.10">
    <property type="entry name" value="Ribonuclease H-like superfamily/Ribonuclease H"/>
    <property type="match status" value="1"/>
</dbReference>
<feature type="compositionally biased region" description="Polar residues" evidence="1">
    <location>
        <begin position="269"/>
        <end position="285"/>
    </location>
</feature>
<organism evidence="3 4">
    <name type="scientific">Symbiodinium microadriaticum</name>
    <name type="common">Dinoflagellate</name>
    <name type="synonym">Zooxanthella microadriatica</name>
    <dbReference type="NCBI Taxonomy" id="2951"/>
    <lineage>
        <taxon>Eukaryota</taxon>
        <taxon>Sar</taxon>
        <taxon>Alveolata</taxon>
        <taxon>Dinophyceae</taxon>
        <taxon>Suessiales</taxon>
        <taxon>Symbiodiniaceae</taxon>
        <taxon>Symbiodinium</taxon>
    </lineage>
</organism>
<dbReference type="InterPro" id="IPR001584">
    <property type="entry name" value="Integrase_cat-core"/>
</dbReference>
<sequence length="1342" mass="152859">MADLTREELRAVMVQLGEQPPRGWTKVELAFRISELTGEDMSVKVKSKNKDKSPLQELTQRLNAAARERKSVLINFCEKELRMSNLDSWTVSRIQMAGMQRVMELTEGDFRDTVSFGKHGLLTYQELYDQDQSYCRWVVQTARDRPTESDPRLRRLARWIERQDNAELQPDSPTRPGQTILALLHKSGSAQSAPTTLATSNRDERIDTLTAMTKELQAEVEALKAERCQEPVRKKGKDQDTEIEGNAPTTEAITTSQPSSMATTRGPKQPSTMMATSGRSSQELRVQSLEGGSRLNKDYQHETCDQLLNMFKTRDVHGTEAMSSQKFERSHYVVLGAYSHGNHYGITSKTEKFPEATRYLLDYMKHWNGESPVATTLVVNLNRRCQLHRDLHNDKAFPNCLIGVSKFEGGRLWVENLEPTANGNIQNQSRKVLPTGEEKQGTFHEVCREERSRVKPRHLSSLEALPPKWHTVSADIGHWRHPRTHEHVQFMVVIDEGSRFRVAKVLSKGSKQQPNTATCLQYFREAWGQYFGMPRTLRVDPAGALRSQGIVEFCDREHIFLDNVPADAHWQIGVCEQAVQGLKSVLNKLCEDDPELSPETALTMAVTVFNHRDQVRGFSPVQHALGRAPDVTGRFIDVPQSVPDDSIIENASIEFQQSARLRAEAEKAHAEWNARQRVSRALNSRTRQVADFHPGDLVYFWRSQESGQSRTQPGSKQGRFLGPARVLAMESRQADGTIKPGGIVWCVRGRQLIKCCVEQLRLASEREELLDTLASTQGEEPTPWTFTRLAEELGGNQYQDYSHDKPAEEEWLRAQDIEQEVPPVRYRLRRKRAAPETTEDANWDEEDDPTPSAPSRPARHRPATSTPQGYADKAECWYQTVRDESWSSFDSTYWRDPHAAVEVGIDLPEPGRAWNKATQNLRSYFVGAMKRQAVEVSEKRLTPDEREAFRQAKMVEVRNFIAAGAFETLPSHLRPTREQAIGMRWVLTWKTRDDGSRKPKARAVLLGYQDPCYEHRATTAPVMTRQSRQYLLQIAAVHNWHVFKGDVSGAFLQGRDYPGELFCVPCPEICQQMGLPEGTITKLRKACYGLVDAPLEWYKTVSDFLAELGLERLWSDACTWVWRPEGRVRAVVSGHVDDFLFTGGQEDQGWQSIVQKIKDRFQWGDWDKDDFVQCGVRVQKTANGGAAETLAAVNGEDELYYARFQWAELMFGHVNTKVMSIKGAEKRANIELLSVKQAQQDTQVQIRWVHSEAQLSNSLTKANGYHELDMFYKMGHRWRIVEDDQMRSARRRKVAGMYPLQQTTTAAAELQQSKQEESPYYLADWVGCKCEAPDFSFVSAYM</sequence>
<proteinExistence type="predicted"/>
<feature type="compositionally biased region" description="Polar residues" evidence="1">
    <location>
        <begin position="247"/>
        <end position="263"/>
    </location>
</feature>